<evidence type="ECO:0000259" key="4">
    <source>
        <dbReference type="Pfam" id="PF23221"/>
    </source>
</evidence>
<dbReference type="PANTHER" id="PTHR23120">
    <property type="entry name" value="MAESTRO-RELATED HEAT DOMAIN-CONTAINING"/>
    <property type="match status" value="1"/>
</dbReference>
<feature type="domain" description="MROH2B-like HEAT-repeats" evidence="3">
    <location>
        <begin position="268"/>
        <end position="910"/>
    </location>
</feature>
<gene>
    <name evidence="6" type="ORF">PAPOLLO_LOCUS24193</name>
</gene>
<sequence>MTLTKSECLRDTVTVLINAIGDNDNSVNNVVIKSLTKIANTYPNEVIDIFCDFYKNTVKVNNAQLSNIVNFADEQRFMVLEQTCVNHVKKLNSQAASDLVNSMLRAMTENTSYEPVVQMGASSVLVAVSHEYLDLVLRLLINQLSPASVPHYTIIHTLGTLAAVNTQGVVPHIKEILSKMLPLLTLVKQDGVKQAFAYAFGHFAVAVAEQIGDNVENDNITNIKENFVTEFSIIFDVLYNQWLPSHEHKVSESVLEALGPITRLISERQFNETVNKFVLSLLSLYRKSTINSYYISQCISYLLSPSSLNPKLVLNDSVINSINNTMFNLVLFEPDYDQPHTVKNHFEVLRCFDHMAGQFPDQTIESLLHQCKNNHEKDRMKAVIILTHLTTSSHVFIESFAGKFIAILKVMTVMEQSVKMKKLLVKAIVGLVYRNCITTSEDFAMIEFIIKHCGYEGPANIPKYEIVDLHDTCRSSLILMCNTVTSVRSQLRNLLLTALTIDDLTASMSTVSHCLTSLLQNNSDIIVDEQTEKSVEDNCSPDLVFIRCITHIVDPSEKEKNKNLLIFLEEYSGDIHKNLKNSWTVEIQRLLKFVEKNESKDQWHGMLLDLLVAAVEQVNSNKWVETIATLLSQQVLSKKQSPMIKGVSLQYLAILSCHMTNAAVVEKVLKIILFALKSIPMESCEYVSKAIGIASRQHGEVVMNELDAIYKENEAKRGNKFFNFLSSKHSKSEIEIGLVKYAAICSYGKIASECLDVHVLARLGDNITSILHETLKHNPPFDLCKASITALYEISKALYPASHHNVTLRNRWQLLNAVLSQIYNSNLDERNVELYPIIVKASKALTKLQKGILPEERNTILRNLFNSIFGELASFKSKYELEGNGEKNDLLAKTLNDSLTLLHHLIRELIIQSTCLSTIDDLVGLLIEWIRNENDEIRTAAMQILQVVFDSYIKNVKLNYETPSKFGQLGYLLGLLVPGVADTNFPVRLTTVDCIKLIIQIQDLYEGHIIEADDECMASLAHLQNNILTNDLNMIYDYCMILCDTISPKIPHHYTMQFVESLLEGYDSQEYRSIGISAVLNALFVKKGQDLYQNIERIVEVMLTTMDEVSEEARSKLMLPLTSLTKHHSNAVTAVLLAQKLPLKPCVVSCWRNLAKDVTLAEAIIDNFLRLMTSIELYEDPYHITENHIAALQPLTLISALGEMLQVDAIKPICIAKFSDLFSVLYTTLACYLEAEAPAYTVPPNKGQERIGFIPNREAIKLSPAKITVITFNAFLERSDCQKVREACSLCLSVEHGEGGGTLSELAALLGGALARSQAPRLSGCVARLARFARAPLPPQRCAAVSLLAALLHYRYVQHVQQRSRRRAWRAAWRAWRSAPARRCRRSAALPSCCSPRGYTTGTYSTCNKYSARGTAPGGLRGVPGAPRPRAAAAAALHYRRAARRCYTTGTYSTCNKYSARGTAPGGLRGVPGAPRPRAAAAAALHYRRAARRADTLPVRTARATSIALAAPRLAGCVACLALRARAPLPPQRCTTVVLLAAATLPVRTARAASIAIAAPRLAGCGGVPGAPRPRAAALDYRRAARRAATLPVRTTLTARCCTVSYMCEAGGAGDAGGVVVETILATLSGGWKDASERVRASALRGAAGVAALPPAPRALALPAALAALSQGVDARPARSPLENVPLAAIQGLSQLLLEIEHLDKEFDRELLSISQKIRPFMNTDCSQLRESSIRLFGIIAGKVSSEALVDQAVGSLPCFLLHLCDSNPAVVRASKFTLREVFKTFPAKKSNEFVQMHLVDEGRLFLDEFLCALLRLLADEMPASVPSCLQAAVNYLHCAREDMKPHPPLLLGLLYAELYRLKEKTSADTDLDPDITKSARTRLLLLIKDSNPLVRQNSAMALAYICLVCAHDG</sequence>
<dbReference type="EMBL" id="CAJQZP010001459">
    <property type="protein sequence ID" value="CAG5048355.1"/>
    <property type="molecule type" value="Genomic_DNA"/>
</dbReference>
<dbReference type="Pfam" id="PF23221">
    <property type="entry name" value="HEAT_MROH2B_1st"/>
    <property type="match status" value="1"/>
</dbReference>
<proteinExistence type="predicted"/>
<dbReference type="Pfam" id="PF21047">
    <property type="entry name" value="HEAT_Maestro"/>
    <property type="match status" value="1"/>
</dbReference>
<accession>A0A8S3Y3Y0</accession>
<organism evidence="6 7">
    <name type="scientific">Parnassius apollo</name>
    <name type="common">Apollo butterfly</name>
    <name type="synonym">Papilio apollo</name>
    <dbReference type="NCBI Taxonomy" id="110799"/>
    <lineage>
        <taxon>Eukaryota</taxon>
        <taxon>Metazoa</taxon>
        <taxon>Ecdysozoa</taxon>
        <taxon>Arthropoda</taxon>
        <taxon>Hexapoda</taxon>
        <taxon>Insecta</taxon>
        <taxon>Pterygota</taxon>
        <taxon>Neoptera</taxon>
        <taxon>Endopterygota</taxon>
        <taxon>Lepidoptera</taxon>
        <taxon>Glossata</taxon>
        <taxon>Ditrysia</taxon>
        <taxon>Papilionoidea</taxon>
        <taxon>Papilionidae</taxon>
        <taxon>Parnassiinae</taxon>
        <taxon>Parnassini</taxon>
        <taxon>Parnassius</taxon>
        <taxon>Parnassius</taxon>
    </lineage>
</organism>
<name>A0A8S3Y3Y0_PARAO</name>
<keyword evidence="7" id="KW-1185">Reference proteome</keyword>
<protein>
    <submittedName>
        <fullName evidence="6">(apollo) hypothetical protein</fullName>
    </submittedName>
</protein>
<feature type="domain" description="Maestro/Maestro-like HEAT-repeats" evidence="5">
    <location>
        <begin position="1625"/>
        <end position="1906"/>
    </location>
</feature>
<evidence type="ECO:0000313" key="6">
    <source>
        <dbReference type="EMBL" id="CAG5048355.1"/>
    </source>
</evidence>
<dbReference type="InterPro" id="IPR048465">
    <property type="entry name" value="Maestro-like_HEAT"/>
</dbReference>
<feature type="domain" description="Maestro-like HEAT-repeats" evidence="2">
    <location>
        <begin position="938"/>
        <end position="1164"/>
    </location>
</feature>
<evidence type="ECO:0000313" key="7">
    <source>
        <dbReference type="Proteomes" id="UP000691718"/>
    </source>
</evidence>
<dbReference type="InterPro" id="IPR045206">
    <property type="entry name" value="Maestro_heat-like_prot"/>
</dbReference>
<dbReference type="InterPro" id="IPR055406">
    <property type="entry name" value="HEAT_Maestro"/>
</dbReference>
<comment type="caution">
    <text evidence="6">The sequence shown here is derived from an EMBL/GenBank/DDBJ whole genome shotgun (WGS) entry which is preliminary data.</text>
</comment>
<dbReference type="Pfam" id="PF23210">
    <property type="entry name" value="HEAT_Maestro_2"/>
    <property type="match status" value="1"/>
</dbReference>
<dbReference type="InterPro" id="IPR055408">
    <property type="entry name" value="HEAT_MROH2B-like"/>
</dbReference>
<evidence type="ECO:0000259" key="3">
    <source>
        <dbReference type="Pfam" id="PF23210"/>
    </source>
</evidence>
<dbReference type="OrthoDB" id="1884734at2759"/>
<dbReference type="Pfam" id="PF23227">
    <property type="entry name" value="HEAT_MROH2B_C"/>
    <property type="match status" value="1"/>
</dbReference>
<dbReference type="GO" id="GO:0005737">
    <property type="term" value="C:cytoplasm"/>
    <property type="evidence" value="ECO:0007669"/>
    <property type="project" value="TreeGrafter"/>
</dbReference>
<feature type="domain" description="MROH2B-like N-terminal HEAT-repeats" evidence="4">
    <location>
        <begin position="35"/>
        <end position="262"/>
    </location>
</feature>
<dbReference type="InterPro" id="IPR056282">
    <property type="entry name" value="MROH2B-like_N_HEAT"/>
</dbReference>
<dbReference type="PANTHER" id="PTHR23120:SF0">
    <property type="entry name" value="MAESTRO HEAT-LIKE REPEAT FAMILY MEMBER 1"/>
    <property type="match status" value="1"/>
</dbReference>
<evidence type="ECO:0000259" key="5">
    <source>
        <dbReference type="Pfam" id="PF23227"/>
    </source>
</evidence>
<dbReference type="Proteomes" id="UP000691718">
    <property type="component" value="Unassembled WGS sequence"/>
</dbReference>
<evidence type="ECO:0000259" key="2">
    <source>
        <dbReference type="Pfam" id="PF21047"/>
    </source>
</evidence>
<keyword evidence="1" id="KW-0677">Repeat</keyword>
<evidence type="ECO:0000256" key="1">
    <source>
        <dbReference type="ARBA" id="ARBA00022737"/>
    </source>
</evidence>
<reference evidence="6" key="1">
    <citation type="submission" date="2021-04" db="EMBL/GenBank/DDBJ databases">
        <authorList>
            <person name="Tunstrom K."/>
        </authorList>
    </citation>
    <scope>NUCLEOTIDE SEQUENCE</scope>
</reference>